<gene>
    <name evidence="7" type="primary">nad2</name>
</gene>
<geneLocation type="mitochondrion" evidence="7"/>
<evidence type="ECO:0000256" key="1">
    <source>
        <dbReference type="ARBA" id="ARBA00004141"/>
    </source>
</evidence>
<feature type="transmembrane region" description="Helical" evidence="5">
    <location>
        <begin position="110"/>
        <end position="128"/>
    </location>
</feature>
<dbReference type="PANTHER" id="PTHR22773">
    <property type="entry name" value="NADH DEHYDROGENASE"/>
    <property type="match status" value="1"/>
</dbReference>
<feature type="transmembrane region" description="Helical" evidence="5">
    <location>
        <begin position="381"/>
        <end position="399"/>
    </location>
</feature>
<sequence length="496" mass="56240">MSVTFNWYLLSFHIFLVFTTLNLLVFGVLMSSNKTLGSPILSQIFSILVLETLCLSLLLLIFQIPISTYFLNGFLLSNFFTYFSNFFLLIFSISIASLSFSYLEIQKIHFFEFWILLLLSVIAISFVIHSFDLLSIYISIEFQSLIFYILASLNRTSEFSTEAGLKYFILGAFSSAFLLIGFALLYSLTGVSNLLDFSKLCSGFTNFDLNFTLGLSLGLIFSLSAFLFKFNSAPFHFWSPDVYDGVPLPVTAIFAILPKIALAGLFLKLLFFSFLNFQPLINYFIIISCVLSSIIGISGTFLQVKWKRFIAYSSIGHSSFILLSFASNDLLAIESTFFFLIVYSTMSLLFFFVISNLRFLKFPNQKFLRFISGIKNISISNTMLAFYILVLMFSLAGIPPLAGFFSKFFILLTALKSNLFGLSLVLIALNCLASFYYVKFTKIMYFDFKHNQFVLVPMNKPNSIFSALLTIFLLLLITDLDFLIALSKLLTLSLIN</sequence>
<keyword evidence="4 5" id="KW-0472">Membrane</keyword>
<keyword evidence="2 5" id="KW-0812">Transmembrane</keyword>
<evidence type="ECO:0000259" key="6">
    <source>
        <dbReference type="Pfam" id="PF00361"/>
    </source>
</evidence>
<feature type="transmembrane region" description="Helical" evidence="5">
    <location>
        <begin position="209"/>
        <end position="228"/>
    </location>
</feature>
<evidence type="ECO:0000313" key="7">
    <source>
        <dbReference type="EMBL" id="ANP26225.1"/>
    </source>
</evidence>
<dbReference type="InterPro" id="IPR001750">
    <property type="entry name" value="ND/Mrp_TM"/>
</dbReference>
<protein>
    <submittedName>
        <fullName evidence="7">NADH dehydrogenase subunit 2</fullName>
    </submittedName>
</protein>
<feature type="transmembrane region" description="Helical" evidence="5">
    <location>
        <begin position="338"/>
        <end position="360"/>
    </location>
</feature>
<proteinExistence type="inferred from homology"/>
<feature type="transmembrane region" description="Helical" evidence="5">
    <location>
        <begin position="82"/>
        <end position="103"/>
    </location>
</feature>
<dbReference type="HAMAP" id="MF_00445">
    <property type="entry name" value="NDH1_NuoN_1"/>
    <property type="match status" value="1"/>
</dbReference>
<reference evidence="7" key="1">
    <citation type="journal article" date="2016" name="Bot. Marina">
        <title>Genomic and phylogenetic analysis of Ceramium cimbricum (Ceramiales, Rhodophyta) from the Atlantic and Pacific Oceans supports the naming of a new invasive Pacific entity Ceramium sungminbooi sp. nov.</title>
        <authorList>
            <person name="Hughey J.R."/>
            <person name="Boo G.H."/>
        </authorList>
    </citation>
    <scope>NUCLEOTIDE SEQUENCE</scope>
</reference>
<feature type="transmembrane region" description="Helical" evidence="5">
    <location>
        <begin position="134"/>
        <end position="153"/>
    </location>
</feature>
<dbReference type="InterPro" id="IPR010096">
    <property type="entry name" value="NADH-Q_OxRdtase_suN/2"/>
</dbReference>
<feature type="domain" description="NADH:quinone oxidoreductase/Mrp antiporter transmembrane" evidence="6">
    <location>
        <begin position="131"/>
        <end position="425"/>
    </location>
</feature>
<dbReference type="GO" id="GO:0042773">
    <property type="term" value="P:ATP synthesis coupled electron transport"/>
    <property type="evidence" value="ECO:0007669"/>
    <property type="project" value="InterPro"/>
</dbReference>
<keyword evidence="3 5" id="KW-1133">Transmembrane helix</keyword>
<dbReference type="Pfam" id="PF00361">
    <property type="entry name" value="Proton_antipo_M"/>
    <property type="match status" value="1"/>
</dbReference>
<comment type="subcellular location">
    <subcellularLocation>
        <location evidence="1">Membrane</location>
        <topology evidence="1">Multi-pass membrane protein</topology>
    </subcellularLocation>
</comment>
<evidence type="ECO:0000256" key="3">
    <source>
        <dbReference type="ARBA" id="ARBA00022989"/>
    </source>
</evidence>
<feature type="transmembrane region" description="Helical" evidence="5">
    <location>
        <begin position="419"/>
        <end position="438"/>
    </location>
</feature>
<keyword evidence="7" id="KW-0496">Mitochondrion</keyword>
<feature type="transmembrane region" description="Helical" evidence="5">
    <location>
        <begin position="280"/>
        <end position="302"/>
    </location>
</feature>
<feature type="transmembrane region" description="Helical" evidence="5">
    <location>
        <begin position="464"/>
        <end position="486"/>
    </location>
</feature>
<organism evidence="7">
    <name type="scientific">Campylaephora sungminbooi</name>
    <dbReference type="NCBI Taxonomy" id="1896769"/>
    <lineage>
        <taxon>Eukaryota</taxon>
        <taxon>Rhodophyta</taxon>
        <taxon>Florideophyceae</taxon>
        <taxon>Rhodymeniophycidae</taxon>
        <taxon>Ceramiales</taxon>
        <taxon>Ceramiaceae</taxon>
        <taxon>Campylaephora</taxon>
    </lineage>
</organism>
<dbReference type="EMBL" id="KU145005">
    <property type="protein sequence ID" value="ANP26225.1"/>
    <property type="molecule type" value="Genomic_DNA"/>
</dbReference>
<feature type="transmembrane region" description="Helical" evidence="5">
    <location>
        <begin position="41"/>
        <end position="62"/>
    </location>
</feature>
<feature type="transmembrane region" description="Helical" evidence="5">
    <location>
        <begin position="248"/>
        <end position="274"/>
    </location>
</feature>
<dbReference type="GO" id="GO:0016020">
    <property type="term" value="C:membrane"/>
    <property type="evidence" value="ECO:0007669"/>
    <property type="project" value="UniProtKB-SubCell"/>
</dbReference>
<evidence type="ECO:0000256" key="2">
    <source>
        <dbReference type="ARBA" id="ARBA00022692"/>
    </source>
</evidence>
<accession>A0A1B0ZEU8</accession>
<dbReference type="NCBIfam" id="TIGR01770">
    <property type="entry name" value="NDH_I_N"/>
    <property type="match status" value="1"/>
</dbReference>
<dbReference type="GO" id="GO:0008137">
    <property type="term" value="F:NADH dehydrogenase (ubiquinone) activity"/>
    <property type="evidence" value="ECO:0007669"/>
    <property type="project" value="InterPro"/>
</dbReference>
<evidence type="ECO:0000256" key="4">
    <source>
        <dbReference type="ARBA" id="ARBA00023136"/>
    </source>
</evidence>
<name>A0A1B0ZEU8_9FLOR</name>
<feature type="transmembrane region" description="Helical" evidence="5">
    <location>
        <begin position="165"/>
        <end position="189"/>
    </location>
</feature>
<evidence type="ECO:0000256" key="5">
    <source>
        <dbReference type="SAM" id="Phobius"/>
    </source>
</evidence>
<feature type="transmembrane region" description="Helical" evidence="5">
    <location>
        <begin position="309"/>
        <end position="326"/>
    </location>
</feature>
<dbReference type="AlphaFoldDB" id="A0A1B0ZEU8"/>
<feature type="transmembrane region" description="Helical" evidence="5">
    <location>
        <begin position="6"/>
        <end position="29"/>
    </location>
</feature>